<reference evidence="1 2" key="1">
    <citation type="submission" date="2018-09" db="EMBL/GenBank/DDBJ databases">
        <title>Metagenome Assembled Genomes from an Advanced Water Purification Facility.</title>
        <authorList>
            <person name="Stamps B.W."/>
            <person name="Spear J.R."/>
        </authorList>
    </citation>
    <scope>NUCLEOTIDE SEQUENCE [LARGE SCALE GENOMIC DNA]</scope>
    <source>
        <strain evidence="1">Bin_29_2</strain>
    </source>
</reference>
<organism evidence="1 2">
    <name type="scientific">Mycolicibacter arupensis</name>
    <dbReference type="NCBI Taxonomy" id="342002"/>
    <lineage>
        <taxon>Bacteria</taxon>
        <taxon>Bacillati</taxon>
        <taxon>Actinomycetota</taxon>
        <taxon>Actinomycetes</taxon>
        <taxon>Mycobacteriales</taxon>
        <taxon>Mycobacteriaceae</taxon>
        <taxon>Mycolicibacter</taxon>
    </lineage>
</organism>
<feature type="non-terminal residue" evidence="1">
    <location>
        <position position="71"/>
    </location>
</feature>
<gene>
    <name evidence="1" type="ORF">E6Q54_22330</name>
</gene>
<sequence length="71" mass="7417">MSVQSAPVTSSTIVVAIDVGKTSALFCVTDADRHGLIKPSEFAMNRSGLARAQSRVMTVIPASAQVKIAVE</sequence>
<evidence type="ECO:0000313" key="2">
    <source>
        <dbReference type="Proteomes" id="UP000321797"/>
    </source>
</evidence>
<accession>A0A5C7XJ34</accession>
<evidence type="ECO:0000313" key="1">
    <source>
        <dbReference type="EMBL" id="TXI49421.1"/>
    </source>
</evidence>
<proteinExistence type="predicted"/>
<dbReference type="EMBL" id="SSGD01000167">
    <property type="protein sequence ID" value="TXI49421.1"/>
    <property type="molecule type" value="Genomic_DNA"/>
</dbReference>
<dbReference type="Proteomes" id="UP000321797">
    <property type="component" value="Unassembled WGS sequence"/>
</dbReference>
<comment type="caution">
    <text evidence="1">The sequence shown here is derived from an EMBL/GenBank/DDBJ whole genome shotgun (WGS) entry which is preliminary data.</text>
</comment>
<name>A0A5C7XJ34_9MYCO</name>
<dbReference type="AlphaFoldDB" id="A0A5C7XJ34"/>
<protein>
    <submittedName>
        <fullName evidence="1">IS110 family transposase</fullName>
    </submittedName>
</protein>